<name>A0A538U1S4_UNCEI</name>
<sequence length="272" mass="29868">MLGTGTPNADPDRSGPCVAVVVRGRAYLVDSGPGLVRRAAAAERNGIAALAPEKLDIVFITHLHSDHTVGLPDLMFTPWVLERHQPLEVYGPPGVRTMTDHLLAAYAEDIRIRTEGLEPDKSDGWQAHAHEIAAGVVYRDSNVTVTAFEVPHANWHHAFGFRFDTPDKVVVISGDTRPSDAVVTACAGCDILVHEVYSADRLVTRPPEWQRYHAGAHTSTTELAAIATRARPRLLVLYHQLFWGTDDEGLVREVKRGYDGAVVSAKDLEVYR</sequence>
<dbReference type="InterPro" id="IPR036866">
    <property type="entry name" value="RibonucZ/Hydroxyglut_hydro"/>
</dbReference>
<keyword evidence="1 3" id="KW-0378">Hydrolase</keyword>
<dbReference type="Proteomes" id="UP000319771">
    <property type="component" value="Unassembled WGS sequence"/>
</dbReference>
<comment type="caution">
    <text evidence="3">The sequence shown here is derived from an EMBL/GenBank/DDBJ whole genome shotgun (WGS) entry which is preliminary data.</text>
</comment>
<dbReference type="PANTHER" id="PTHR46018">
    <property type="entry name" value="ZINC PHOSPHODIESTERASE ELAC PROTEIN 1"/>
    <property type="match status" value="1"/>
</dbReference>
<dbReference type="Pfam" id="PF12706">
    <property type="entry name" value="Lactamase_B_2"/>
    <property type="match status" value="1"/>
</dbReference>
<protein>
    <submittedName>
        <fullName evidence="3">MBL fold metallo-hydrolase</fullName>
    </submittedName>
</protein>
<dbReference type="CDD" id="cd07719">
    <property type="entry name" value="arylsulfatase_AtsA-like_MBL-fold"/>
    <property type="match status" value="1"/>
</dbReference>
<feature type="domain" description="Metallo-beta-lactamase" evidence="2">
    <location>
        <begin position="14"/>
        <end position="217"/>
    </location>
</feature>
<evidence type="ECO:0000313" key="3">
    <source>
        <dbReference type="EMBL" id="TMQ69751.1"/>
    </source>
</evidence>
<gene>
    <name evidence="3" type="ORF">E6K81_14205</name>
</gene>
<dbReference type="InterPro" id="IPR001279">
    <property type="entry name" value="Metallo-B-lactamas"/>
</dbReference>
<dbReference type="GO" id="GO:0042781">
    <property type="term" value="F:3'-tRNA processing endoribonuclease activity"/>
    <property type="evidence" value="ECO:0007669"/>
    <property type="project" value="TreeGrafter"/>
</dbReference>
<dbReference type="SUPFAM" id="SSF56281">
    <property type="entry name" value="Metallo-hydrolase/oxidoreductase"/>
    <property type="match status" value="1"/>
</dbReference>
<dbReference type="AlphaFoldDB" id="A0A538U1S4"/>
<reference evidence="3 4" key="1">
    <citation type="journal article" date="2019" name="Nat. Microbiol.">
        <title>Mediterranean grassland soil C-N compound turnover is dependent on rainfall and depth, and is mediated by genomically divergent microorganisms.</title>
        <authorList>
            <person name="Diamond S."/>
            <person name="Andeer P.F."/>
            <person name="Li Z."/>
            <person name="Crits-Christoph A."/>
            <person name="Burstein D."/>
            <person name="Anantharaman K."/>
            <person name="Lane K.R."/>
            <person name="Thomas B.C."/>
            <person name="Pan C."/>
            <person name="Northen T.R."/>
            <person name="Banfield J.F."/>
        </authorList>
    </citation>
    <scope>NUCLEOTIDE SEQUENCE [LARGE SCALE GENOMIC DNA]</scope>
    <source>
        <strain evidence="3">WS_11</strain>
    </source>
</reference>
<evidence type="ECO:0000259" key="2">
    <source>
        <dbReference type="SMART" id="SM00849"/>
    </source>
</evidence>
<accession>A0A538U1S4</accession>
<proteinExistence type="predicted"/>
<evidence type="ECO:0000256" key="1">
    <source>
        <dbReference type="ARBA" id="ARBA00022801"/>
    </source>
</evidence>
<dbReference type="SMART" id="SM00849">
    <property type="entry name" value="Lactamase_B"/>
    <property type="match status" value="1"/>
</dbReference>
<dbReference type="InterPro" id="IPR044094">
    <property type="entry name" value="AtsA-like_MBL-fold"/>
</dbReference>
<dbReference type="EMBL" id="VBPB01000284">
    <property type="protein sequence ID" value="TMQ69751.1"/>
    <property type="molecule type" value="Genomic_DNA"/>
</dbReference>
<dbReference type="Gene3D" id="3.60.15.10">
    <property type="entry name" value="Ribonuclease Z/Hydroxyacylglutathione hydrolase-like"/>
    <property type="match status" value="1"/>
</dbReference>
<organism evidence="3 4">
    <name type="scientific">Eiseniibacteriota bacterium</name>
    <dbReference type="NCBI Taxonomy" id="2212470"/>
    <lineage>
        <taxon>Bacteria</taxon>
        <taxon>Candidatus Eiseniibacteriota</taxon>
    </lineage>
</organism>
<evidence type="ECO:0000313" key="4">
    <source>
        <dbReference type="Proteomes" id="UP000319771"/>
    </source>
</evidence>
<dbReference type="PANTHER" id="PTHR46018:SF2">
    <property type="entry name" value="ZINC PHOSPHODIESTERASE ELAC PROTEIN 1"/>
    <property type="match status" value="1"/>
</dbReference>